<dbReference type="OrthoDB" id="2382073at2759"/>
<dbReference type="SUPFAM" id="SSF53383">
    <property type="entry name" value="PLP-dependent transferases"/>
    <property type="match status" value="1"/>
</dbReference>
<evidence type="ECO:0000256" key="2">
    <source>
        <dbReference type="ARBA" id="ARBA00010008"/>
    </source>
</evidence>
<proteinExistence type="inferred from homology"/>
<dbReference type="Gene3D" id="3.90.1150.10">
    <property type="entry name" value="Aspartate Aminotransferase, domain 1"/>
    <property type="match status" value="1"/>
</dbReference>
<accession>A0A421DHR3</accession>
<evidence type="ECO:0000313" key="6">
    <source>
        <dbReference type="EMBL" id="RLM01675.1"/>
    </source>
</evidence>
<feature type="domain" description="Aminotransferase class I/classII large" evidence="5">
    <location>
        <begin position="35"/>
        <end position="410"/>
    </location>
</feature>
<reference evidence="6 7" key="1">
    <citation type="submission" date="2018-08" db="EMBL/GenBank/DDBJ databases">
        <title>Draft genome sequences of two Aspergillus turcosus clinical strains isolated from bronchoalveolar lavage fluid: one azole-susceptible and the other azole-resistant.</title>
        <authorList>
            <person name="Parent-Michaud M."/>
            <person name="Dufresne P.J."/>
            <person name="Fournier E."/>
            <person name="Martineau C."/>
            <person name="Moreira S."/>
            <person name="Perkins V."/>
            <person name="De Repentigny L."/>
            <person name="Dufresne S.F."/>
        </authorList>
    </citation>
    <scope>NUCLEOTIDE SEQUENCE [LARGE SCALE GENOMIC DNA]</scope>
    <source>
        <strain evidence="6">HMR AF 1038</strain>
    </source>
</reference>
<keyword evidence="7" id="KW-1185">Reference proteome</keyword>
<evidence type="ECO:0000313" key="7">
    <source>
        <dbReference type="Proteomes" id="UP000215289"/>
    </source>
</evidence>
<dbReference type="AlphaFoldDB" id="A0A421DHR3"/>
<keyword evidence="3" id="KW-0808">Transferase</keyword>
<organism evidence="6 7">
    <name type="scientific">Aspergillus turcosus</name>
    <dbReference type="NCBI Taxonomy" id="1245748"/>
    <lineage>
        <taxon>Eukaryota</taxon>
        <taxon>Fungi</taxon>
        <taxon>Dikarya</taxon>
        <taxon>Ascomycota</taxon>
        <taxon>Pezizomycotina</taxon>
        <taxon>Eurotiomycetes</taxon>
        <taxon>Eurotiomycetidae</taxon>
        <taxon>Eurotiales</taxon>
        <taxon>Aspergillaceae</taxon>
        <taxon>Aspergillus</taxon>
        <taxon>Aspergillus subgen. Fumigati</taxon>
    </lineage>
</organism>
<evidence type="ECO:0000256" key="4">
    <source>
        <dbReference type="ARBA" id="ARBA00022898"/>
    </source>
</evidence>
<protein>
    <recommendedName>
        <fullName evidence="5">Aminotransferase class I/classII large domain-containing protein</fullName>
    </recommendedName>
</protein>
<evidence type="ECO:0000256" key="3">
    <source>
        <dbReference type="ARBA" id="ARBA00022679"/>
    </source>
</evidence>
<dbReference type="GO" id="GO:0030170">
    <property type="term" value="F:pyridoxal phosphate binding"/>
    <property type="evidence" value="ECO:0007669"/>
    <property type="project" value="InterPro"/>
</dbReference>
<dbReference type="Pfam" id="PF00155">
    <property type="entry name" value="Aminotran_1_2"/>
    <property type="match status" value="1"/>
</dbReference>
<comment type="similarity">
    <text evidence="2">Belongs to the class-II pyridoxal-phosphate-dependent aminotransferase family. BioF subfamily.</text>
</comment>
<dbReference type="Proteomes" id="UP000215289">
    <property type="component" value="Unassembled WGS sequence"/>
</dbReference>
<sequence>MEGKRILSRKLQSTLEERGRDKRLIEPAEPEVIAQMVDFGSNDTLSLATSGALTRAFLDQLRKNPNFIVGSTSTRIFEGTTKYLRDLELHLARFHKAESAVFFNSGYDANVAIWSTIPQPGDFILYDEYVHASIHDGMRRGRATAVSFAHNNCDSFRRALEDLRDQHPAVADGRQVVFIALESFYSMDGDAAPIHEMLDIAKRTLPSGNAMFSVDEAHSNGLVGPNGSGFVCHYGLEKEIGLRLHTCGKALGSNGGVVLASPIIKQTLINYARSVIFSTAPSFVALAAVKAGYEIIASEDGDKRRQRLQQNIRHFHRKLTSHPQWATVKARAIIQLPTENIWNTGPFQSPIIPLVTPPGESIELAEHMHRAKFWANPVRYPIVPKKLDRVRVTVHADNTEEQIDAVVDVIMAWAMKRAEQSERSAKL</sequence>
<dbReference type="InterPro" id="IPR015424">
    <property type="entry name" value="PyrdxlP-dep_Trfase"/>
</dbReference>
<dbReference type="STRING" id="1245748.A0A421DHR3"/>
<dbReference type="PANTHER" id="PTHR13693:SF77">
    <property type="entry name" value="8-AMINO-7-OXONONANOATE SYNTHASE"/>
    <property type="match status" value="1"/>
</dbReference>
<dbReference type="InterPro" id="IPR050087">
    <property type="entry name" value="AON_synthase_class-II"/>
</dbReference>
<dbReference type="Gene3D" id="3.40.640.10">
    <property type="entry name" value="Type I PLP-dependent aspartate aminotransferase-like (Major domain)"/>
    <property type="match status" value="1"/>
</dbReference>
<evidence type="ECO:0000256" key="1">
    <source>
        <dbReference type="ARBA" id="ARBA00001933"/>
    </source>
</evidence>
<name>A0A421DHR3_9EURO</name>
<comment type="caution">
    <text evidence="6">The sequence shown here is derived from an EMBL/GenBank/DDBJ whole genome shotgun (WGS) entry which is preliminary data.</text>
</comment>
<keyword evidence="4" id="KW-0663">Pyridoxal phosphate</keyword>
<gene>
    <name evidence="6" type="ORF">CFD26_108729</name>
</gene>
<dbReference type="EMBL" id="NIDN02000003">
    <property type="protein sequence ID" value="RLM01675.1"/>
    <property type="molecule type" value="Genomic_DNA"/>
</dbReference>
<evidence type="ECO:0000259" key="5">
    <source>
        <dbReference type="Pfam" id="PF00155"/>
    </source>
</evidence>
<dbReference type="PANTHER" id="PTHR13693">
    <property type="entry name" value="CLASS II AMINOTRANSFERASE/8-AMINO-7-OXONONANOATE SYNTHASE"/>
    <property type="match status" value="1"/>
</dbReference>
<dbReference type="GO" id="GO:0016740">
    <property type="term" value="F:transferase activity"/>
    <property type="evidence" value="ECO:0007669"/>
    <property type="project" value="UniProtKB-KW"/>
</dbReference>
<comment type="cofactor">
    <cofactor evidence="1">
        <name>pyridoxal 5'-phosphate</name>
        <dbReference type="ChEBI" id="CHEBI:597326"/>
    </cofactor>
</comment>
<dbReference type="InterPro" id="IPR015422">
    <property type="entry name" value="PyrdxlP-dep_Trfase_small"/>
</dbReference>
<dbReference type="GO" id="GO:0009102">
    <property type="term" value="P:biotin biosynthetic process"/>
    <property type="evidence" value="ECO:0007669"/>
    <property type="project" value="TreeGrafter"/>
</dbReference>
<dbReference type="InterPro" id="IPR015421">
    <property type="entry name" value="PyrdxlP-dep_Trfase_major"/>
</dbReference>
<dbReference type="InterPro" id="IPR004839">
    <property type="entry name" value="Aminotransferase_I/II_large"/>
</dbReference>